<dbReference type="Proteomes" id="UP000657918">
    <property type="component" value="Unassembled WGS sequence"/>
</dbReference>
<dbReference type="EMBL" id="JADGMS010000014">
    <property type="protein sequence ID" value="KAF9668762.1"/>
    <property type="molecule type" value="Genomic_DNA"/>
</dbReference>
<evidence type="ECO:0000256" key="1">
    <source>
        <dbReference type="SAM" id="MobiDB-lite"/>
    </source>
</evidence>
<keyword evidence="3" id="KW-1185">Reference proteome</keyword>
<evidence type="ECO:0000313" key="2">
    <source>
        <dbReference type="EMBL" id="KAF9668762.1"/>
    </source>
</evidence>
<organism evidence="2 3">
    <name type="scientific">Salix dunnii</name>
    <dbReference type="NCBI Taxonomy" id="1413687"/>
    <lineage>
        <taxon>Eukaryota</taxon>
        <taxon>Viridiplantae</taxon>
        <taxon>Streptophyta</taxon>
        <taxon>Embryophyta</taxon>
        <taxon>Tracheophyta</taxon>
        <taxon>Spermatophyta</taxon>
        <taxon>Magnoliopsida</taxon>
        <taxon>eudicotyledons</taxon>
        <taxon>Gunneridae</taxon>
        <taxon>Pentapetalae</taxon>
        <taxon>rosids</taxon>
        <taxon>fabids</taxon>
        <taxon>Malpighiales</taxon>
        <taxon>Salicaceae</taxon>
        <taxon>Saliceae</taxon>
        <taxon>Salix</taxon>
    </lineage>
</organism>
<comment type="caution">
    <text evidence="2">The sequence shown here is derived from an EMBL/GenBank/DDBJ whole genome shotgun (WGS) entry which is preliminary data.</text>
</comment>
<sequence length="77" mass="8654">MTSHKPPHFSPAVDEVPPPQRRQRTITESMITCSAREHASIYHPKISCSPTEDVLTLEKKSLLTKGLKSIPLPLHEQ</sequence>
<gene>
    <name evidence="2" type="ORF">SADUNF_Sadunf14G0037200</name>
</gene>
<protein>
    <submittedName>
        <fullName evidence="2">Uncharacterized protein</fullName>
    </submittedName>
</protein>
<accession>A0A835JCP8</accession>
<feature type="region of interest" description="Disordered" evidence="1">
    <location>
        <begin position="1"/>
        <end position="23"/>
    </location>
</feature>
<evidence type="ECO:0000313" key="3">
    <source>
        <dbReference type="Proteomes" id="UP000657918"/>
    </source>
</evidence>
<reference evidence="2 3" key="1">
    <citation type="submission" date="2020-10" db="EMBL/GenBank/DDBJ databases">
        <title>Plant Genome Project.</title>
        <authorList>
            <person name="Zhang R.-G."/>
        </authorList>
    </citation>
    <scope>NUCLEOTIDE SEQUENCE [LARGE SCALE GENOMIC DNA]</scope>
    <source>
        <strain evidence="2">FAFU-HL-1</strain>
        <tissue evidence="2">Leaf</tissue>
    </source>
</reference>
<name>A0A835JCP8_9ROSI</name>
<dbReference type="AlphaFoldDB" id="A0A835JCP8"/>
<proteinExistence type="predicted"/>